<proteinExistence type="predicted"/>
<dbReference type="Pfam" id="PF13609">
    <property type="entry name" value="Porin_4"/>
    <property type="match status" value="1"/>
</dbReference>
<evidence type="ECO:0000313" key="2">
    <source>
        <dbReference type="EMBL" id="ANX04667.1"/>
    </source>
</evidence>
<dbReference type="GO" id="GO:0015288">
    <property type="term" value="F:porin activity"/>
    <property type="evidence" value="ECO:0007669"/>
    <property type="project" value="InterPro"/>
</dbReference>
<evidence type="ECO:0000259" key="1">
    <source>
        <dbReference type="Pfam" id="PF13609"/>
    </source>
</evidence>
<dbReference type="GO" id="GO:0016020">
    <property type="term" value="C:membrane"/>
    <property type="evidence" value="ECO:0007669"/>
    <property type="project" value="InterPro"/>
</dbReference>
<reference evidence="3" key="1">
    <citation type="submission" date="2016-03" db="EMBL/GenBank/DDBJ databases">
        <title>Complete genome sequence of Solimmundus cernigliae, representing a novel lineage of polycyclic aromatic hydrocarbon degraders within the Gammaproteobacteria.</title>
        <authorList>
            <person name="Singleton D.R."/>
            <person name="Dickey A.N."/>
            <person name="Scholl E.H."/>
            <person name="Wright F.A."/>
            <person name="Aitken M.D."/>
        </authorList>
    </citation>
    <scope>NUCLEOTIDE SEQUENCE [LARGE SCALE GENOMIC DNA]</scope>
    <source>
        <strain evidence="3">TR3.2</strain>
    </source>
</reference>
<dbReference type="RefSeq" id="WP_158513192.1">
    <property type="nucleotide sequence ID" value="NZ_CP014671.1"/>
</dbReference>
<dbReference type="InterPro" id="IPR023614">
    <property type="entry name" value="Porin_dom_sf"/>
</dbReference>
<dbReference type="InParanoid" id="A0A1B1YVC2"/>
<dbReference type="AlphaFoldDB" id="A0A1B1YVC2"/>
<dbReference type="Proteomes" id="UP000092952">
    <property type="component" value="Chromosome"/>
</dbReference>
<dbReference type="SUPFAM" id="SSF56935">
    <property type="entry name" value="Porins"/>
    <property type="match status" value="1"/>
</dbReference>
<dbReference type="STRING" id="1810504.PG2T_11165"/>
<dbReference type="InterPro" id="IPR033900">
    <property type="entry name" value="Gram_neg_porin_domain"/>
</dbReference>
<keyword evidence="3" id="KW-1185">Reference proteome</keyword>
<protein>
    <recommendedName>
        <fullName evidence="1">Porin domain-containing protein</fullName>
    </recommendedName>
</protein>
<sequence>MAHARARSGHTWGMGSRHPAVRALLAVTLLAACADTVGSPAISWHGFGTLGAVRSDQDHSDVISNVFLQPNGAGHTRRWDMGVDSKIGGQLDARFSPELSAVLQVVSKHRYDNSWTPEIEWANVKYQFTPAFSARLGRTVAPMFMRSDTTNVGYANPWLRGPQEIYGMVPITHLDGVDLAWNVPVGPVMNSFQANFGYNQFKAVDGLEITGKRAWIVSDTVEYENLTLRVSYLAVDLTFDSTVLDSLLNGLSGAGDNLVTAGFPLEGGRARSLAGRYDLDDTPLEIFSVGARFNPGDWLLMGEWARLTDAGVLPKTQGWYVTGGYHFGKTRPYVTVAEVNARTPSESGIPLAGLPPGPLLDGAGALNAALGSALGAAAPSQKSLTLGLRWDLLDAAALKFEYQHIRLDDRSAGRFGNLQPGFRPGGNADVFSIALDFVF</sequence>
<evidence type="ECO:0000313" key="3">
    <source>
        <dbReference type="Proteomes" id="UP000092952"/>
    </source>
</evidence>
<dbReference type="KEGG" id="gbi:PG2T_11165"/>
<accession>A0A1B1YVC2</accession>
<feature type="domain" description="Porin" evidence="1">
    <location>
        <begin position="26"/>
        <end position="409"/>
    </location>
</feature>
<gene>
    <name evidence="2" type="ORF">PG2T_11165</name>
</gene>
<dbReference type="EMBL" id="CP014671">
    <property type="protein sequence ID" value="ANX04667.1"/>
    <property type="molecule type" value="Genomic_DNA"/>
</dbReference>
<dbReference type="Gene3D" id="2.40.160.10">
    <property type="entry name" value="Porin"/>
    <property type="match status" value="1"/>
</dbReference>
<dbReference type="OrthoDB" id="197869at2"/>
<dbReference type="PROSITE" id="PS51257">
    <property type="entry name" value="PROKAR_LIPOPROTEIN"/>
    <property type="match status" value="1"/>
</dbReference>
<organism evidence="2 3">
    <name type="scientific">Immundisolibacter cernigliae</name>
    <dbReference type="NCBI Taxonomy" id="1810504"/>
    <lineage>
        <taxon>Bacteria</taxon>
        <taxon>Pseudomonadati</taxon>
        <taxon>Pseudomonadota</taxon>
        <taxon>Gammaproteobacteria</taxon>
        <taxon>Immundisolibacterales</taxon>
        <taxon>Immundisolibacteraceae</taxon>
        <taxon>Immundisolibacter</taxon>
    </lineage>
</organism>
<name>A0A1B1YVC2_9GAMM</name>